<name>A0A198A437_9BACL</name>
<dbReference type="SUPFAM" id="SSF51412">
    <property type="entry name" value="Inosine monophosphate dehydrogenase (IMPDH)"/>
    <property type="match status" value="1"/>
</dbReference>
<dbReference type="FunFam" id="3.20.20.70:FF:000154">
    <property type="entry name" value="Probable nitronate monooxygenase"/>
    <property type="match status" value="1"/>
</dbReference>
<evidence type="ECO:0000256" key="12">
    <source>
        <dbReference type="ARBA" id="ARBA00049401"/>
    </source>
</evidence>
<evidence type="ECO:0000256" key="9">
    <source>
        <dbReference type="ARBA" id="ARBA00023002"/>
    </source>
</evidence>
<comment type="similarity">
    <text evidence="3">Belongs to the nitronate monooxygenase family. NMO class I subfamily.</text>
</comment>
<evidence type="ECO:0000256" key="6">
    <source>
        <dbReference type="ARBA" id="ARBA00022630"/>
    </source>
</evidence>
<dbReference type="AlphaFoldDB" id="A0A198A437"/>
<reference evidence="13 14" key="1">
    <citation type="submission" date="2016-05" db="EMBL/GenBank/DDBJ databases">
        <title>Paenibacillus sp. 1ZS3-15 nov., isolated from the rhizosphere soil.</title>
        <authorList>
            <person name="Zhang X.X."/>
            <person name="Zhang J."/>
        </authorList>
    </citation>
    <scope>NUCLEOTIDE SEQUENCE [LARGE SCALE GENOMIC DNA]</scope>
    <source>
        <strain evidence="13 14">1ZS3-15</strain>
    </source>
</reference>
<evidence type="ECO:0000256" key="11">
    <source>
        <dbReference type="ARBA" id="ARBA00031155"/>
    </source>
</evidence>
<keyword evidence="9" id="KW-0560">Oxidoreductase</keyword>
<keyword evidence="14" id="KW-1185">Reference proteome</keyword>
<comment type="caution">
    <text evidence="13">The sequence shown here is derived from an EMBL/GenBank/DDBJ whole genome shotgun (WGS) entry which is preliminary data.</text>
</comment>
<organism evidence="13 14">
    <name type="scientific">Paenibacillus oryzisoli</name>
    <dbReference type="NCBI Taxonomy" id="1850517"/>
    <lineage>
        <taxon>Bacteria</taxon>
        <taxon>Bacillati</taxon>
        <taxon>Bacillota</taxon>
        <taxon>Bacilli</taxon>
        <taxon>Bacillales</taxon>
        <taxon>Paenibacillaceae</taxon>
        <taxon>Paenibacillus</taxon>
    </lineage>
</organism>
<keyword evidence="10 13" id="KW-0503">Monooxygenase</keyword>
<evidence type="ECO:0000256" key="5">
    <source>
        <dbReference type="ARBA" id="ARBA00022575"/>
    </source>
</evidence>
<dbReference type="CDD" id="cd04730">
    <property type="entry name" value="NPD_like"/>
    <property type="match status" value="1"/>
</dbReference>
<dbReference type="GO" id="GO:0000166">
    <property type="term" value="F:nucleotide binding"/>
    <property type="evidence" value="ECO:0007669"/>
    <property type="project" value="UniProtKB-KW"/>
</dbReference>
<evidence type="ECO:0000256" key="8">
    <source>
        <dbReference type="ARBA" id="ARBA00022741"/>
    </source>
</evidence>
<evidence type="ECO:0000256" key="4">
    <source>
        <dbReference type="ARBA" id="ARBA00013457"/>
    </source>
</evidence>
<proteinExistence type="inferred from homology"/>
<dbReference type="PANTHER" id="PTHR42747:SF3">
    <property type="entry name" value="NITRONATE MONOOXYGENASE-RELATED"/>
    <property type="match status" value="1"/>
</dbReference>
<dbReference type="EMBL" id="LYPB01000080">
    <property type="protein sequence ID" value="OAS15801.1"/>
    <property type="molecule type" value="Genomic_DNA"/>
</dbReference>
<evidence type="ECO:0000313" key="14">
    <source>
        <dbReference type="Proteomes" id="UP000078454"/>
    </source>
</evidence>
<dbReference type="STRING" id="1850517.A8708_32615"/>
<comment type="catalytic activity">
    <reaction evidence="12">
        <text>3 propionate 3-nitronate + 3 O2 + H2O = 3 3-oxopropanoate + 2 nitrate + nitrite + H2O2 + 3 H(+)</text>
        <dbReference type="Rhea" id="RHEA:57332"/>
        <dbReference type="ChEBI" id="CHEBI:15377"/>
        <dbReference type="ChEBI" id="CHEBI:15378"/>
        <dbReference type="ChEBI" id="CHEBI:15379"/>
        <dbReference type="ChEBI" id="CHEBI:16240"/>
        <dbReference type="ChEBI" id="CHEBI:16301"/>
        <dbReference type="ChEBI" id="CHEBI:17632"/>
        <dbReference type="ChEBI" id="CHEBI:33190"/>
        <dbReference type="ChEBI" id="CHEBI:136067"/>
    </reaction>
</comment>
<dbReference type="Gene3D" id="3.20.20.70">
    <property type="entry name" value="Aldolase class I"/>
    <property type="match status" value="1"/>
</dbReference>
<comment type="cofactor">
    <cofactor evidence="1">
        <name>FMN</name>
        <dbReference type="ChEBI" id="CHEBI:58210"/>
    </cofactor>
</comment>
<gene>
    <name evidence="13" type="ORF">A8708_32615</name>
</gene>
<evidence type="ECO:0000256" key="10">
    <source>
        <dbReference type="ARBA" id="ARBA00023033"/>
    </source>
</evidence>
<accession>A0A198A437</accession>
<keyword evidence="6" id="KW-0285">Flavoprotein</keyword>
<dbReference type="GO" id="GO:0018580">
    <property type="term" value="F:nitronate monooxygenase activity"/>
    <property type="evidence" value="ECO:0007669"/>
    <property type="project" value="InterPro"/>
</dbReference>
<dbReference type="InterPro" id="IPR013785">
    <property type="entry name" value="Aldolase_TIM"/>
</dbReference>
<dbReference type="Pfam" id="PF03060">
    <property type="entry name" value="NMO"/>
    <property type="match status" value="1"/>
</dbReference>
<dbReference type="PANTHER" id="PTHR42747">
    <property type="entry name" value="NITRONATE MONOOXYGENASE-RELATED"/>
    <property type="match status" value="1"/>
</dbReference>
<dbReference type="InterPro" id="IPR004136">
    <property type="entry name" value="NMO"/>
</dbReference>
<keyword evidence="5" id="KW-0216">Detoxification</keyword>
<evidence type="ECO:0000256" key="2">
    <source>
        <dbReference type="ARBA" id="ARBA00003535"/>
    </source>
</evidence>
<evidence type="ECO:0000313" key="13">
    <source>
        <dbReference type="EMBL" id="OAS15801.1"/>
    </source>
</evidence>
<evidence type="ECO:0000256" key="3">
    <source>
        <dbReference type="ARBA" id="ARBA00009881"/>
    </source>
</evidence>
<sequence length="359" mass="38130">MNTALCRIFDIRYPIFLAGMAGGPGTVRLTAAVSHAGGLGTLGAAYMEPEAIRTAIRDIRKLTNAPFGVNLFVTRAPDDNTRTREVQLELNVMRAKLGIPQIVAEEVTTPDHFEQQFAVLLEERVPVISTAFGVLPAHMTEAAKAVGIRIVTMVTTVEEAILAEQAGCDAIVAQGSEAGGHRGTFDITNRPMGANIGTMALVPQIVAHVGIPVIAAGGIMDGRGLVAALVLGAQGIQMGTRFLTSIESGAHLAYQQKLLASTEESTVITNVFSGRPARGIVNEFIHVWDGNGVQPLPFPTQNTATRDIRNAAAQQDNTDYMSLWSGQGLRLLTAGQSAESIVEETIQQAQVILSQIKNA</sequence>
<dbReference type="GO" id="GO:0009636">
    <property type="term" value="P:response to toxic substance"/>
    <property type="evidence" value="ECO:0007669"/>
    <property type="project" value="UniProtKB-KW"/>
</dbReference>
<protein>
    <recommendedName>
        <fullName evidence="4">Probable nitronate monooxygenase</fullName>
    </recommendedName>
    <alternativeName>
        <fullName evidence="11">Propionate 3-nitronate monooxygenase</fullName>
    </alternativeName>
</protein>
<evidence type="ECO:0000256" key="7">
    <source>
        <dbReference type="ARBA" id="ARBA00022643"/>
    </source>
</evidence>
<evidence type="ECO:0000256" key="1">
    <source>
        <dbReference type="ARBA" id="ARBA00001917"/>
    </source>
</evidence>
<dbReference type="Proteomes" id="UP000078454">
    <property type="component" value="Unassembled WGS sequence"/>
</dbReference>
<keyword evidence="7" id="KW-0288">FMN</keyword>
<keyword evidence="8" id="KW-0547">Nucleotide-binding</keyword>
<comment type="function">
    <text evidence="2">Nitronate monooxygenase that uses molecular oxygen to catalyze the oxidative denitrification of alkyl nitronates. Acts on propionate 3-nitronate (P3N), the presumed physiological substrate. Probably functions in the detoxification of P3N, a metabolic poison produced by plants and fungi as a defense mechanism.</text>
</comment>